<evidence type="ECO:0000313" key="2">
    <source>
        <dbReference type="Proteomes" id="UP000076925"/>
    </source>
</evidence>
<dbReference type="RefSeq" id="WP_017741777.1">
    <property type="nucleotide sequence ID" value="NZ_KQ976354.1"/>
</dbReference>
<dbReference type="Proteomes" id="UP000076925">
    <property type="component" value="Unassembled WGS sequence"/>
</dbReference>
<proteinExistence type="predicted"/>
<protein>
    <submittedName>
        <fullName evidence="1">Uncharacterized protein</fullName>
    </submittedName>
</protein>
<dbReference type="EMBL" id="ANNX02000020">
    <property type="protein sequence ID" value="KYC42268.1"/>
    <property type="molecule type" value="Genomic_DNA"/>
</dbReference>
<accession>A0A139XC45</accession>
<gene>
    <name evidence="1" type="ORF">WA1_20025</name>
</gene>
<comment type="caution">
    <text evidence="1">The sequence shown here is derived from an EMBL/GenBank/DDBJ whole genome shotgun (WGS) entry which is preliminary data.</text>
</comment>
<dbReference type="AlphaFoldDB" id="A0A139XC45"/>
<reference evidence="1 2" key="1">
    <citation type="journal article" date="2013" name="Genome Biol. Evol.">
        <title>Genomes of Stigonematalean cyanobacteria (subsection V) and the evolution of oxygenic photosynthesis from prokaryotes to plastids.</title>
        <authorList>
            <person name="Dagan T."/>
            <person name="Roettger M."/>
            <person name="Stucken K."/>
            <person name="Landan G."/>
            <person name="Koch R."/>
            <person name="Major P."/>
            <person name="Gould S.B."/>
            <person name="Goremykin V.V."/>
            <person name="Rippka R."/>
            <person name="Tandeau de Marsac N."/>
            <person name="Gugger M."/>
            <person name="Lockhart P.J."/>
            <person name="Allen J.F."/>
            <person name="Brune I."/>
            <person name="Maus I."/>
            <person name="Puhler A."/>
            <person name="Martin W.F."/>
        </authorList>
    </citation>
    <scope>NUCLEOTIDE SEQUENCE [LARGE SCALE GENOMIC DNA]</scope>
    <source>
        <strain evidence="1 2">PCC 7110</strain>
    </source>
</reference>
<dbReference type="STRING" id="128403.WA1_20025"/>
<evidence type="ECO:0000313" key="1">
    <source>
        <dbReference type="EMBL" id="KYC42268.1"/>
    </source>
</evidence>
<sequence length="136" mass="15722">MNAQESLQDKFSKLSNNLTSISNKLANAVKEELQETFKLKTSKLVCVQEGLLDFERIDEDVRRIQEDMKARGDIVLGSHLILDDERNFMEIRTYTERDNKTFVIPVDAEVKRVINIPSDVLNELQQKGHIELSLKF</sequence>
<dbReference type="OrthoDB" id="517850at2"/>
<name>A0A139XC45_9CYAN</name>
<organism evidence="1 2">
    <name type="scientific">Scytonema hofmannii PCC 7110</name>
    <dbReference type="NCBI Taxonomy" id="128403"/>
    <lineage>
        <taxon>Bacteria</taxon>
        <taxon>Bacillati</taxon>
        <taxon>Cyanobacteriota</taxon>
        <taxon>Cyanophyceae</taxon>
        <taxon>Nostocales</taxon>
        <taxon>Scytonemataceae</taxon>
        <taxon>Scytonema</taxon>
    </lineage>
</organism>
<keyword evidence="2" id="KW-1185">Reference proteome</keyword>